<proteinExistence type="predicted"/>
<accession>F9X3V9</accession>
<dbReference type="Proteomes" id="UP000008062">
    <property type="component" value="Chromosome 2"/>
</dbReference>
<dbReference type="HOGENOM" id="CLU_657499_0_0_1"/>
<gene>
    <name evidence="2" type="ORF">MYCGRDRAFT_108195</name>
</gene>
<feature type="region of interest" description="Disordered" evidence="1">
    <location>
        <begin position="144"/>
        <end position="261"/>
    </location>
</feature>
<feature type="compositionally biased region" description="Basic and acidic residues" evidence="1">
    <location>
        <begin position="297"/>
        <end position="306"/>
    </location>
</feature>
<feature type="region of interest" description="Disordered" evidence="1">
    <location>
        <begin position="1"/>
        <end position="22"/>
    </location>
</feature>
<dbReference type="eggNOG" id="ENOG502R9MB">
    <property type="taxonomic scope" value="Eukaryota"/>
</dbReference>
<dbReference type="OMA" id="EAYCKVF"/>
<keyword evidence="3" id="KW-1185">Reference proteome</keyword>
<dbReference type="AlphaFoldDB" id="F9X3V9"/>
<feature type="compositionally biased region" description="Basic and acidic residues" evidence="1">
    <location>
        <begin position="213"/>
        <end position="237"/>
    </location>
</feature>
<feature type="compositionally biased region" description="Basic and acidic residues" evidence="1">
    <location>
        <begin position="354"/>
        <end position="412"/>
    </location>
</feature>
<protein>
    <submittedName>
        <fullName evidence="2">Uncharacterized protein</fullName>
    </submittedName>
</protein>
<dbReference type="OrthoDB" id="3650348at2759"/>
<evidence type="ECO:0000256" key="1">
    <source>
        <dbReference type="SAM" id="MobiDB-lite"/>
    </source>
</evidence>
<name>F9X3V9_ZYMTI</name>
<sequence length="421" mass="46358">MARDKKRQKIARDITAAHAPSQKIDRETTAAYAASQPLFDALRNGAANVDAQRDNLAKARDLVQQVHVKIATEDVPSHEQYMENIVEAWQSATTIFCQVFSELTSITAAEPSEGREAGKAHGQFMSMLDTAQTARDVAIAYAPGSANSEGAGKAATVESDDESEEEEVVSSPTKAKPDTKTSTTALPKGKAKRTFEQLNTDALPPTPATDGNKLSRSDRRQSWKKAELAKKNTKEPQPEDNTDGQAAHKPAPEVTSNPQPAVKFEDFSHLVEARIKSKLQPAVEFEDVSHLVEARIKAKAEKAAEKKKSKLKTEKKRKRESGDSFAAMAEEKVHEPIKTELTVEKPKRKKSKKVAPEVDDILKSADADKVKHKEKTADRKADVKHEKHAAPKDKPEKRKTDVEQVEEGEKPAGKKRKKNKG</sequence>
<dbReference type="VEuPathDB" id="FungiDB:ZTRI_2.855"/>
<evidence type="ECO:0000313" key="2">
    <source>
        <dbReference type="EMBL" id="EGP90048.1"/>
    </source>
</evidence>
<dbReference type="GeneID" id="13400014"/>
<feature type="compositionally biased region" description="Basic and acidic residues" evidence="1">
    <location>
        <begin position="329"/>
        <end position="345"/>
    </location>
</feature>
<dbReference type="EMBL" id="CM001197">
    <property type="protein sequence ID" value="EGP90048.1"/>
    <property type="molecule type" value="Genomic_DNA"/>
</dbReference>
<dbReference type="RefSeq" id="XP_003855072.1">
    <property type="nucleotide sequence ID" value="XM_003855024.1"/>
</dbReference>
<evidence type="ECO:0000313" key="3">
    <source>
        <dbReference type="Proteomes" id="UP000008062"/>
    </source>
</evidence>
<feature type="compositionally biased region" description="Acidic residues" evidence="1">
    <location>
        <begin position="158"/>
        <end position="168"/>
    </location>
</feature>
<feature type="compositionally biased region" description="Basic residues" evidence="1">
    <location>
        <begin position="307"/>
        <end position="319"/>
    </location>
</feature>
<dbReference type="KEGG" id="ztr:MYCGRDRAFT_108195"/>
<reference evidence="2 3" key="1">
    <citation type="journal article" date="2011" name="PLoS Genet.">
        <title>Finished genome of the fungal wheat pathogen Mycosphaerella graminicola reveals dispensome structure, chromosome plasticity, and stealth pathogenesis.</title>
        <authorList>
            <person name="Goodwin S.B."/>
            <person name="Ben M'barek S."/>
            <person name="Dhillon B."/>
            <person name="Wittenberg A.H.J."/>
            <person name="Crane C.F."/>
            <person name="Hane J.K."/>
            <person name="Foster A.J."/>
            <person name="Van der Lee T.A.J."/>
            <person name="Grimwood J."/>
            <person name="Aerts A."/>
            <person name="Antoniw J."/>
            <person name="Bailey A."/>
            <person name="Bluhm B."/>
            <person name="Bowler J."/>
            <person name="Bristow J."/>
            <person name="van der Burgt A."/>
            <person name="Canto-Canche B."/>
            <person name="Churchill A.C.L."/>
            <person name="Conde-Ferraez L."/>
            <person name="Cools H.J."/>
            <person name="Coutinho P.M."/>
            <person name="Csukai M."/>
            <person name="Dehal P."/>
            <person name="De Wit P."/>
            <person name="Donzelli B."/>
            <person name="van de Geest H.C."/>
            <person name="van Ham R.C.H.J."/>
            <person name="Hammond-Kosack K.E."/>
            <person name="Henrissat B."/>
            <person name="Kilian A."/>
            <person name="Kobayashi A.K."/>
            <person name="Koopmann E."/>
            <person name="Kourmpetis Y."/>
            <person name="Kuzniar A."/>
            <person name="Lindquist E."/>
            <person name="Lombard V."/>
            <person name="Maliepaard C."/>
            <person name="Martins N."/>
            <person name="Mehrabi R."/>
            <person name="Nap J.P.H."/>
            <person name="Ponomarenko A."/>
            <person name="Rudd J.J."/>
            <person name="Salamov A."/>
            <person name="Schmutz J."/>
            <person name="Schouten H.J."/>
            <person name="Shapiro H."/>
            <person name="Stergiopoulos I."/>
            <person name="Torriani S.F.F."/>
            <person name="Tu H."/>
            <person name="de Vries R.P."/>
            <person name="Waalwijk C."/>
            <person name="Ware S.B."/>
            <person name="Wiebenga A."/>
            <person name="Zwiers L.-H."/>
            <person name="Oliver R.P."/>
            <person name="Grigoriev I.V."/>
            <person name="Kema G.H.J."/>
        </authorList>
    </citation>
    <scope>NUCLEOTIDE SEQUENCE [LARGE SCALE GENOMIC DNA]</scope>
    <source>
        <strain evidence="3">CBS 115943 / IPO323</strain>
    </source>
</reference>
<organism evidence="2 3">
    <name type="scientific">Zymoseptoria tritici (strain CBS 115943 / IPO323)</name>
    <name type="common">Speckled leaf blotch fungus</name>
    <name type="synonym">Septoria tritici</name>
    <dbReference type="NCBI Taxonomy" id="336722"/>
    <lineage>
        <taxon>Eukaryota</taxon>
        <taxon>Fungi</taxon>
        <taxon>Dikarya</taxon>
        <taxon>Ascomycota</taxon>
        <taxon>Pezizomycotina</taxon>
        <taxon>Dothideomycetes</taxon>
        <taxon>Dothideomycetidae</taxon>
        <taxon>Mycosphaerellales</taxon>
        <taxon>Mycosphaerellaceae</taxon>
        <taxon>Zymoseptoria</taxon>
    </lineage>
</organism>
<feature type="region of interest" description="Disordered" evidence="1">
    <location>
        <begin position="297"/>
        <end position="421"/>
    </location>
</feature>
<dbReference type="InParanoid" id="F9X3V9"/>